<feature type="region of interest" description="Disordered" evidence="1">
    <location>
        <begin position="59"/>
        <end position="108"/>
    </location>
</feature>
<sequence length="308" mass="31951">MADHRASRRRVDVSRERKYVLRRAIIGAVALLALIYAIAATVTAVGAIGAARGADDAPSAAQAAADGRDGQTDGADDADASDDGKKTDDGKSDGDAADADGTSEDDPFGVKAVHAADATAQPLTDAERAAIMERATAAAEASGNGVTTFTYCIATNGDVGSTVAFANTVYETLNDARGWTRAGAVFTQIADDACASADMAIILAQAERMTDYSLGCSTEYSCRVGNDVIVNADRWNGGTDTWLGAGGTLARYRTMVINHEVGHRLGHIDNETWCAAPGAAAPLMQEQSMGLDGCVGNEWPLDGELWIA</sequence>
<feature type="transmembrane region" description="Helical" evidence="2">
    <location>
        <begin position="20"/>
        <end position="39"/>
    </location>
</feature>
<proteinExistence type="predicted"/>
<dbReference type="SUPFAM" id="SSF55486">
    <property type="entry name" value="Metalloproteases ('zincins'), catalytic domain"/>
    <property type="match status" value="1"/>
</dbReference>
<evidence type="ECO:0000259" key="3">
    <source>
        <dbReference type="Pfam" id="PF11350"/>
    </source>
</evidence>
<feature type="compositionally biased region" description="Basic and acidic residues" evidence="1">
    <location>
        <begin position="82"/>
        <end position="94"/>
    </location>
</feature>
<keyword evidence="5" id="KW-1185">Reference proteome</keyword>
<evidence type="ECO:0000313" key="4">
    <source>
        <dbReference type="EMBL" id="RSX58419.1"/>
    </source>
</evidence>
<name>A0A430FWJ6_9BIFI</name>
<dbReference type="RefSeq" id="WP_125967573.1">
    <property type="nucleotide sequence ID" value="NZ_QXGK01000002.1"/>
</dbReference>
<keyword evidence="2" id="KW-0812">Transmembrane</keyword>
<dbReference type="OrthoDB" id="9779865at2"/>
<reference evidence="4 5" key="1">
    <citation type="submission" date="2018-09" db="EMBL/GenBank/DDBJ databases">
        <title>Characterization of the phylogenetic diversity of five novel species belonging to the genus Bifidobacterium.</title>
        <authorList>
            <person name="Lugli G.A."/>
            <person name="Duranti S."/>
            <person name="Milani C."/>
        </authorList>
    </citation>
    <scope>NUCLEOTIDE SEQUENCE [LARGE SCALE GENOMIC DNA]</scope>
    <source>
        <strain evidence="4 5">2033B</strain>
    </source>
</reference>
<dbReference type="InterPro" id="IPR022603">
    <property type="entry name" value="DUF3152"/>
</dbReference>
<feature type="compositionally biased region" description="Acidic residues" evidence="1">
    <location>
        <begin position="95"/>
        <end position="107"/>
    </location>
</feature>
<dbReference type="Proteomes" id="UP000287470">
    <property type="component" value="Unassembled WGS sequence"/>
</dbReference>
<evidence type="ECO:0000256" key="1">
    <source>
        <dbReference type="SAM" id="MobiDB-lite"/>
    </source>
</evidence>
<gene>
    <name evidence="4" type="ORF">D2E24_0298</name>
</gene>
<evidence type="ECO:0000313" key="5">
    <source>
        <dbReference type="Proteomes" id="UP000287470"/>
    </source>
</evidence>
<keyword evidence="2" id="KW-1133">Transmembrane helix</keyword>
<accession>A0A430FWJ6</accession>
<comment type="caution">
    <text evidence="4">The sequence shown here is derived from an EMBL/GenBank/DDBJ whole genome shotgun (WGS) entry which is preliminary data.</text>
</comment>
<feature type="domain" description="DUF3152" evidence="3">
    <location>
        <begin position="136"/>
        <end position="292"/>
    </location>
</feature>
<dbReference type="Pfam" id="PF11350">
    <property type="entry name" value="DUF3152"/>
    <property type="match status" value="1"/>
</dbReference>
<evidence type="ECO:0000256" key="2">
    <source>
        <dbReference type="SAM" id="Phobius"/>
    </source>
</evidence>
<dbReference type="AlphaFoldDB" id="A0A430FWJ6"/>
<organism evidence="4 5">
    <name type="scientific">Bifidobacterium samirii</name>
    <dbReference type="NCBI Taxonomy" id="2306974"/>
    <lineage>
        <taxon>Bacteria</taxon>
        <taxon>Bacillati</taxon>
        <taxon>Actinomycetota</taxon>
        <taxon>Actinomycetes</taxon>
        <taxon>Bifidobacteriales</taxon>
        <taxon>Bifidobacteriaceae</taxon>
        <taxon>Bifidobacterium</taxon>
    </lineage>
</organism>
<keyword evidence="2" id="KW-0472">Membrane</keyword>
<dbReference type="EMBL" id="QXGK01000002">
    <property type="protein sequence ID" value="RSX58419.1"/>
    <property type="molecule type" value="Genomic_DNA"/>
</dbReference>
<protein>
    <recommendedName>
        <fullName evidence="3">DUF3152 domain-containing protein</fullName>
    </recommendedName>
</protein>